<dbReference type="Proteomes" id="UP000658127">
    <property type="component" value="Unassembled WGS sequence"/>
</dbReference>
<feature type="compositionally biased region" description="Polar residues" evidence="1">
    <location>
        <begin position="52"/>
        <end position="64"/>
    </location>
</feature>
<sequence length="70" mass="7785">MAWDFQTDPEFQQVLDWADEFVRTEVEPLDLVFGSPYDRSDEKAMAIAGPSSVGSTFSHCSTVRSAPATR</sequence>
<dbReference type="EMBL" id="BMNE01000003">
    <property type="protein sequence ID" value="GGN80863.1"/>
    <property type="molecule type" value="Genomic_DNA"/>
</dbReference>
<reference evidence="3" key="1">
    <citation type="journal article" date="2019" name="Int. J. Syst. Evol. Microbiol.">
        <title>The Global Catalogue of Microorganisms (GCM) 10K type strain sequencing project: providing services to taxonomists for standard genome sequencing and annotation.</title>
        <authorList>
            <consortium name="The Broad Institute Genomics Platform"/>
            <consortium name="The Broad Institute Genome Sequencing Center for Infectious Disease"/>
            <person name="Wu L."/>
            <person name="Ma J."/>
        </authorList>
    </citation>
    <scope>NUCLEOTIDE SEQUENCE [LARGE SCALE GENOMIC DNA]</scope>
    <source>
        <strain evidence="3">CGMCC 4.7329</strain>
    </source>
</reference>
<protein>
    <submittedName>
        <fullName evidence="2">Uncharacterized protein</fullName>
    </submittedName>
</protein>
<evidence type="ECO:0000313" key="2">
    <source>
        <dbReference type="EMBL" id="GGN80863.1"/>
    </source>
</evidence>
<organism evidence="2 3">
    <name type="scientific">Nocardia rhizosphaerihabitans</name>
    <dbReference type="NCBI Taxonomy" id="1691570"/>
    <lineage>
        <taxon>Bacteria</taxon>
        <taxon>Bacillati</taxon>
        <taxon>Actinomycetota</taxon>
        <taxon>Actinomycetes</taxon>
        <taxon>Mycobacteriales</taxon>
        <taxon>Nocardiaceae</taxon>
        <taxon>Nocardia</taxon>
    </lineage>
</organism>
<feature type="region of interest" description="Disordered" evidence="1">
    <location>
        <begin position="51"/>
        <end position="70"/>
    </location>
</feature>
<accession>A0ABQ2KFP9</accession>
<gene>
    <name evidence="2" type="ORF">GCM10011610_30640</name>
</gene>
<evidence type="ECO:0000313" key="3">
    <source>
        <dbReference type="Proteomes" id="UP000658127"/>
    </source>
</evidence>
<proteinExistence type="predicted"/>
<keyword evidence="3" id="KW-1185">Reference proteome</keyword>
<evidence type="ECO:0000256" key="1">
    <source>
        <dbReference type="SAM" id="MobiDB-lite"/>
    </source>
</evidence>
<name>A0ABQ2KFP9_9NOCA</name>
<comment type="caution">
    <text evidence="2">The sequence shown here is derived from an EMBL/GenBank/DDBJ whole genome shotgun (WGS) entry which is preliminary data.</text>
</comment>